<feature type="region of interest" description="Disordered" evidence="1">
    <location>
        <begin position="1"/>
        <end position="28"/>
    </location>
</feature>
<evidence type="ECO:0008006" key="4">
    <source>
        <dbReference type="Google" id="ProtNLM"/>
    </source>
</evidence>
<evidence type="ECO:0000313" key="3">
    <source>
        <dbReference type="Proteomes" id="UP000053831"/>
    </source>
</evidence>
<accession>A0A0M8N4H3</accession>
<organism evidence="2 3">
    <name type="scientific">Escovopsis weberi</name>
    <dbReference type="NCBI Taxonomy" id="150374"/>
    <lineage>
        <taxon>Eukaryota</taxon>
        <taxon>Fungi</taxon>
        <taxon>Dikarya</taxon>
        <taxon>Ascomycota</taxon>
        <taxon>Pezizomycotina</taxon>
        <taxon>Sordariomycetes</taxon>
        <taxon>Hypocreomycetidae</taxon>
        <taxon>Hypocreales</taxon>
        <taxon>Hypocreaceae</taxon>
        <taxon>Escovopsis</taxon>
    </lineage>
</organism>
<proteinExistence type="predicted"/>
<feature type="region of interest" description="Disordered" evidence="1">
    <location>
        <begin position="111"/>
        <end position="138"/>
    </location>
</feature>
<name>A0A0M8N4H3_ESCWE</name>
<reference evidence="2 3" key="1">
    <citation type="submission" date="2015-07" db="EMBL/GenBank/DDBJ databases">
        <title>The genome of the fungus Escovopsis weberi, a specialized disease agent of ant agriculture.</title>
        <authorList>
            <person name="de Man T.J."/>
            <person name="Stajich J.E."/>
            <person name="Kubicek C.P."/>
            <person name="Chenthamara K."/>
            <person name="Atanasova L."/>
            <person name="Druzhinina I.S."/>
            <person name="Birnbaum S."/>
            <person name="Barribeau S.M."/>
            <person name="Teiling C."/>
            <person name="Suen G."/>
            <person name="Currie C."/>
            <person name="Gerardo N.M."/>
        </authorList>
    </citation>
    <scope>NUCLEOTIDE SEQUENCE [LARGE SCALE GENOMIC DNA]</scope>
</reference>
<evidence type="ECO:0000313" key="2">
    <source>
        <dbReference type="EMBL" id="KOS23027.1"/>
    </source>
</evidence>
<evidence type="ECO:0000256" key="1">
    <source>
        <dbReference type="SAM" id="MobiDB-lite"/>
    </source>
</evidence>
<feature type="region of interest" description="Disordered" evidence="1">
    <location>
        <begin position="319"/>
        <end position="354"/>
    </location>
</feature>
<feature type="compositionally biased region" description="Basic and acidic residues" evidence="1">
    <location>
        <begin position="323"/>
        <end position="348"/>
    </location>
</feature>
<keyword evidence="3" id="KW-1185">Reference proteome</keyword>
<dbReference type="AlphaFoldDB" id="A0A0M8N4H3"/>
<dbReference type="OrthoDB" id="5407351at2759"/>
<feature type="compositionally biased region" description="Basic and acidic residues" evidence="1">
    <location>
        <begin position="282"/>
        <end position="306"/>
    </location>
</feature>
<feature type="compositionally biased region" description="Low complexity" evidence="1">
    <location>
        <begin position="119"/>
        <end position="138"/>
    </location>
</feature>
<feature type="region of interest" description="Disordered" evidence="1">
    <location>
        <begin position="396"/>
        <end position="417"/>
    </location>
</feature>
<feature type="compositionally biased region" description="Polar residues" evidence="1">
    <location>
        <begin position="1"/>
        <end position="10"/>
    </location>
</feature>
<protein>
    <recommendedName>
        <fullName evidence="4">Peroxin 20</fullName>
    </recommendedName>
</protein>
<feature type="region of interest" description="Disordered" evidence="1">
    <location>
        <begin position="282"/>
        <end position="307"/>
    </location>
</feature>
<dbReference type="Proteomes" id="UP000053831">
    <property type="component" value="Unassembled WGS sequence"/>
</dbReference>
<feature type="compositionally biased region" description="Low complexity" evidence="1">
    <location>
        <begin position="405"/>
        <end position="417"/>
    </location>
</feature>
<sequence>MAEASCSGTTPFKRLVDHQSTGINHQDRLVADRPASASFRSPPTHQSDHAQNAFGAFVGGHSHALPGLSHDPATRLAAHVSNLQPVAYPHPHTHPHPQAQHSSFSPLYTHAAPETRGRSASSSLNTLNNNNNNNHPSLGSSWAADFSRFSAAQAHAQAPQFAFAPQHGAGFNTTATTANTYSAFGGGGLGISAGPGYASAHAHAHTAQRQGDFDQEMARWMSAHGGGSTSTSANANANANANMNTTLNMADVDAAMDQMARELEASEQQSAADFASLSLEVSDAREEQEQARKLEQEHEQEERAKAAEQVLAAQEELLEEQQQQEHEQEQGPLDDRADEGREEQDGGPRRSGVAEAAEKLLECVKHEGGEKWQNSVFFSLMRDFRDGRKDIVGDEIRTSAGAGAGPADAQAQAQAEA</sequence>
<comment type="caution">
    <text evidence="2">The sequence shown here is derived from an EMBL/GenBank/DDBJ whole genome shotgun (WGS) entry which is preliminary data.</text>
</comment>
<dbReference type="STRING" id="150374.A0A0M8N4H3"/>
<dbReference type="EMBL" id="LGSR01000002">
    <property type="protein sequence ID" value="KOS23027.1"/>
    <property type="molecule type" value="Genomic_DNA"/>
</dbReference>
<gene>
    <name evidence="2" type="ORF">ESCO_003757</name>
</gene>